<evidence type="ECO:0000256" key="3">
    <source>
        <dbReference type="ARBA" id="ARBA00023274"/>
    </source>
</evidence>
<feature type="region of interest" description="Disordered" evidence="6">
    <location>
        <begin position="125"/>
        <end position="155"/>
    </location>
</feature>
<dbReference type="FunFam" id="3.90.1030.10:FF:000001">
    <property type="entry name" value="50S ribosomal protein L17"/>
    <property type="match status" value="1"/>
</dbReference>
<protein>
    <recommendedName>
        <fullName evidence="4">Large ribosomal subunit protein bL17</fullName>
    </recommendedName>
</protein>
<evidence type="ECO:0000256" key="6">
    <source>
        <dbReference type="SAM" id="MobiDB-lite"/>
    </source>
</evidence>
<gene>
    <name evidence="4" type="primary">rplQ</name>
    <name evidence="7" type="ORF">ABS32_04500</name>
</gene>
<evidence type="ECO:0000256" key="1">
    <source>
        <dbReference type="ARBA" id="ARBA00008777"/>
    </source>
</evidence>
<evidence type="ECO:0000256" key="4">
    <source>
        <dbReference type="HAMAP-Rule" id="MF_01368"/>
    </source>
</evidence>
<comment type="caution">
    <text evidence="7">The sequence shown here is derived from an EMBL/GenBank/DDBJ whole genome shotgun (WGS) entry which is preliminary data.</text>
</comment>
<dbReference type="HAMAP" id="MF_01368">
    <property type="entry name" value="Ribosomal_bL17"/>
    <property type="match status" value="1"/>
</dbReference>
<evidence type="ECO:0000256" key="5">
    <source>
        <dbReference type="RuleBase" id="RU000660"/>
    </source>
</evidence>
<keyword evidence="3 4" id="KW-0687">Ribonucleoprotein</keyword>
<name>A0A0R2X8K8_9BACT</name>
<proteinExistence type="inferred from homology"/>
<dbReference type="InterPro" id="IPR036373">
    <property type="entry name" value="Ribosomal_bL17_sf"/>
</dbReference>
<reference evidence="7 8" key="1">
    <citation type="submission" date="2015-10" db="EMBL/GenBank/DDBJ databases">
        <title>Metagenome-Assembled Genomes uncover a global brackish microbiome.</title>
        <authorList>
            <person name="Hugerth L.W."/>
            <person name="Larsson J."/>
            <person name="Alneberg J."/>
            <person name="Lindh M.V."/>
            <person name="Legrand C."/>
            <person name="Pinhassi J."/>
            <person name="Andersson A.F."/>
        </authorList>
    </citation>
    <scope>NUCLEOTIDE SEQUENCE [LARGE SCALE GENOMIC DNA]</scope>
    <source>
        <strain evidence="7">BACL9 MAG-120820-bin42</strain>
    </source>
</reference>
<dbReference type="Proteomes" id="UP000051557">
    <property type="component" value="Unassembled WGS sequence"/>
</dbReference>
<dbReference type="Gene3D" id="3.90.1030.10">
    <property type="entry name" value="Ribosomal protein L17"/>
    <property type="match status" value="1"/>
</dbReference>
<dbReference type="GO" id="GO:0006412">
    <property type="term" value="P:translation"/>
    <property type="evidence" value="ECO:0007669"/>
    <property type="project" value="UniProtKB-UniRule"/>
</dbReference>
<dbReference type="GO" id="GO:0022625">
    <property type="term" value="C:cytosolic large ribosomal subunit"/>
    <property type="evidence" value="ECO:0007669"/>
    <property type="project" value="TreeGrafter"/>
</dbReference>
<organism evidence="7 8">
    <name type="scientific">Verrucomicrobia subdivision 6 bacterium BACL9 MAG-120820-bin42</name>
    <dbReference type="NCBI Taxonomy" id="1655634"/>
    <lineage>
        <taxon>Bacteria</taxon>
        <taxon>Pseudomonadati</taxon>
        <taxon>Verrucomicrobiota</taxon>
        <taxon>Verrucomicrobiia</taxon>
        <taxon>Verrucomicrobiales</taxon>
        <taxon>Verrucomicrobia subdivision 6</taxon>
    </lineage>
</organism>
<dbReference type="AlphaFoldDB" id="A0A0R2X8K8"/>
<dbReference type="SUPFAM" id="SSF64263">
    <property type="entry name" value="Prokaryotic ribosomal protein L17"/>
    <property type="match status" value="1"/>
</dbReference>
<dbReference type="EMBL" id="LIDM01000150">
    <property type="protein sequence ID" value="KRP32223.1"/>
    <property type="molecule type" value="Genomic_DNA"/>
</dbReference>
<sequence length="155" mass="17198">MRHRQNTTKLGRTSQHRDSMLANLVGSLIRHERVRTTVSRAKAARPVAEKLVTLGKKGSLHHRRMAISALHETDLVHKLFSEIAPRFKDRAGGYTRILKLGYRQGDAAPTALLEWVVRPAPVVEVDGDSSKGKAKAGKDVKPEKPVKPAKSDKKK</sequence>
<dbReference type="NCBIfam" id="TIGR00059">
    <property type="entry name" value="L17"/>
    <property type="match status" value="1"/>
</dbReference>
<evidence type="ECO:0000256" key="2">
    <source>
        <dbReference type="ARBA" id="ARBA00022980"/>
    </source>
</evidence>
<comment type="similarity">
    <text evidence="1 4 5">Belongs to the bacterial ribosomal protein bL17 family.</text>
</comment>
<dbReference type="GO" id="GO:0003735">
    <property type="term" value="F:structural constituent of ribosome"/>
    <property type="evidence" value="ECO:0007669"/>
    <property type="project" value="InterPro"/>
</dbReference>
<evidence type="ECO:0000313" key="7">
    <source>
        <dbReference type="EMBL" id="KRP32223.1"/>
    </source>
</evidence>
<accession>A0A0R2X8K8</accession>
<evidence type="ECO:0000313" key="8">
    <source>
        <dbReference type="Proteomes" id="UP000051557"/>
    </source>
</evidence>
<dbReference type="Pfam" id="PF01196">
    <property type="entry name" value="Ribosomal_L17"/>
    <property type="match status" value="1"/>
</dbReference>
<feature type="compositionally biased region" description="Basic and acidic residues" evidence="6">
    <location>
        <begin position="128"/>
        <end position="155"/>
    </location>
</feature>
<keyword evidence="2 4" id="KW-0689">Ribosomal protein</keyword>
<comment type="subunit">
    <text evidence="4">Part of the 50S ribosomal subunit. Contacts protein L32.</text>
</comment>
<dbReference type="InterPro" id="IPR000456">
    <property type="entry name" value="Ribosomal_bL17"/>
</dbReference>
<dbReference type="PANTHER" id="PTHR14413:SF16">
    <property type="entry name" value="LARGE RIBOSOMAL SUBUNIT PROTEIN BL17M"/>
    <property type="match status" value="1"/>
</dbReference>
<dbReference type="PANTHER" id="PTHR14413">
    <property type="entry name" value="RIBOSOMAL PROTEIN L17"/>
    <property type="match status" value="1"/>
</dbReference>